<feature type="domain" description="Aminoglycoside phosphotransferase" evidence="1">
    <location>
        <begin position="34"/>
        <end position="261"/>
    </location>
</feature>
<dbReference type="AlphaFoldDB" id="A0A7T0BTN0"/>
<dbReference type="Gene3D" id="3.30.200.20">
    <property type="entry name" value="Phosphorylase Kinase, domain 1"/>
    <property type="match status" value="1"/>
</dbReference>
<protein>
    <submittedName>
        <fullName evidence="2">Phosphotransferase</fullName>
    </submittedName>
</protein>
<dbReference type="InterPro" id="IPR002575">
    <property type="entry name" value="Aminoglycoside_PTrfase"/>
</dbReference>
<organism evidence="2 3">
    <name type="scientific">Candidatus Nitronauta litoralis</name>
    <dbReference type="NCBI Taxonomy" id="2705533"/>
    <lineage>
        <taxon>Bacteria</taxon>
        <taxon>Pseudomonadati</taxon>
        <taxon>Nitrospinota/Tectimicrobiota group</taxon>
        <taxon>Nitrospinota</taxon>
        <taxon>Nitrospinia</taxon>
        <taxon>Nitrospinales</taxon>
        <taxon>Nitrospinaceae</taxon>
        <taxon>Candidatus Nitronauta</taxon>
    </lineage>
</organism>
<evidence type="ECO:0000259" key="1">
    <source>
        <dbReference type="Pfam" id="PF01636"/>
    </source>
</evidence>
<keyword evidence="2" id="KW-0808">Transferase</keyword>
<dbReference type="KEGG" id="nli:G3M70_02370"/>
<dbReference type="Gene3D" id="3.90.1200.10">
    <property type="match status" value="1"/>
</dbReference>
<proteinExistence type="predicted"/>
<gene>
    <name evidence="2" type="ORF">G3M70_02370</name>
</gene>
<dbReference type="InterPro" id="IPR051678">
    <property type="entry name" value="AGP_Transferase"/>
</dbReference>
<dbReference type="PANTHER" id="PTHR21310">
    <property type="entry name" value="AMINOGLYCOSIDE PHOSPHOTRANSFERASE-RELATED-RELATED"/>
    <property type="match status" value="1"/>
</dbReference>
<dbReference type="Pfam" id="PF01636">
    <property type="entry name" value="APH"/>
    <property type="match status" value="1"/>
</dbReference>
<name>A0A7T0BTN0_9BACT</name>
<sequence>MSIPLSKTALMRLSPDEIKNRLSQKGVVHPSQIEIQPLTGDASTRRYFRLILDTRIASDDSNTLMAMQLDEPEQGEMDWLLIQDYLANLNLPVPKVYDYFKEDGILVLEDLGDITLEQRLQDAEPSQVDLWMDKAVDLIATLQSKAVIPKSPAFERRFDVEKLMWEFDFMLEHYAVGLLGNPPPEGLLKKLRAEMTSLCTRLEAITPCYCHRDYHSRNLMVRGDQLVLIDFQDARLGPPQYDLVSLLRDSYHPLPESTVRKKTERFLQKKEALENKPIDREEFLVGFDLMAIQRGLKAIGTFAYQKTVLGNARYEPCIAGTLPNVKHALSRRPELTKLKNALQEALPPLQNSADLL</sequence>
<reference evidence="2 3" key="1">
    <citation type="submission" date="2020-02" db="EMBL/GenBank/DDBJ databases">
        <title>Genomic and physiological characterization of two novel Nitrospinaceae genera.</title>
        <authorList>
            <person name="Mueller A.J."/>
            <person name="Jung M.-Y."/>
            <person name="Strachan C.R."/>
            <person name="Herbold C.W."/>
            <person name="Kirkegaard R.H."/>
            <person name="Daims H."/>
        </authorList>
    </citation>
    <scope>NUCLEOTIDE SEQUENCE [LARGE SCALE GENOMIC DNA]</scope>
    <source>
        <strain evidence="2">EB</strain>
    </source>
</reference>
<dbReference type="GO" id="GO:0016740">
    <property type="term" value="F:transferase activity"/>
    <property type="evidence" value="ECO:0007669"/>
    <property type="project" value="UniProtKB-KW"/>
</dbReference>
<dbReference type="Proteomes" id="UP000594688">
    <property type="component" value="Chromosome"/>
</dbReference>
<dbReference type="SUPFAM" id="SSF56112">
    <property type="entry name" value="Protein kinase-like (PK-like)"/>
    <property type="match status" value="1"/>
</dbReference>
<evidence type="ECO:0000313" key="3">
    <source>
        <dbReference type="Proteomes" id="UP000594688"/>
    </source>
</evidence>
<dbReference type="EMBL" id="CP048685">
    <property type="protein sequence ID" value="QPJ60794.1"/>
    <property type="molecule type" value="Genomic_DNA"/>
</dbReference>
<accession>A0A7T0BTN0</accession>
<dbReference type="InterPro" id="IPR011009">
    <property type="entry name" value="Kinase-like_dom_sf"/>
</dbReference>
<evidence type="ECO:0000313" key="2">
    <source>
        <dbReference type="EMBL" id="QPJ60794.1"/>
    </source>
</evidence>